<feature type="non-terminal residue" evidence="5">
    <location>
        <position position="243"/>
    </location>
</feature>
<dbReference type="PROSITE" id="PS50304">
    <property type="entry name" value="TUDOR"/>
    <property type="match status" value="1"/>
</dbReference>
<dbReference type="AlphaFoldDB" id="A0AAW0X4W2"/>
<name>A0AAW0X4W2_CHEQU</name>
<reference evidence="5 6" key="1">
    <citation type="journal article" date="2024" name="BMC Genomics">
        <title>Genome assembly of redclaw crayfish (Cherax quadricarinatus) provides insights into its immune adaptation and hypoxia tolerance.</title>
        <authorList>
            <person name="Liu Z."/>
            <person name="Zheng J."/>
            <person name="Li H."/>
            <person name="Fang K."/>
            <person name="Wang S."/>
            <person name="He J."/>
            <person name="Zhou D."/>
            <person name="Weng S."/>
            <person name="Chi M."/>
            <person name="Gu Z."/>
            <person name="He J."/>
            <person name="Li F."/>
            <person name="Wang M."/>
        </authorList>
    </citation>
    <scope>NUCLEOTIDE SEQUENCE [LARGE SCALE GENOMIC DNA]</scope>
    <source>
        <strain evidence="5">ZL_2023a</strain>
    </source>
</reference>
<dbReference type="Pfam" id="PF00567">
    <property type="entry name" value="TUDOR"/>
    <property type="match status" value="1"/>
</dbReference>
<keyword evidence="2" id="KW-0863">Zinc-finger</keyword>
<dbReference type="SUPFAM" id="SSF63748">
    <property type="entry name" value="Tudor/PWWP/MBT"/>
    <property type="match status" value="1"/>
</dbReference>
<evidence type="ECO:0000256" key="3">
    <source>
        <dbReference type="ARBA" id="ARBA00022833"/>
    </source>
</evidence>
<proteinExistence type="predicted"/>
<sequence>GDASHPVPTQDHIMAEAVSLQGSDSSQYSVAMVDVMSKASPQREKSLGGKTTRKWQCPDPVCRKYNACSEELCTNCGCQKFQFRSCKNSRRWKKQCNTVTTKNIFPSCVVSTTCFYAYDKDEKLLLDHLTDILSNNAKIDHTQIKEVVNGMVCAYEAEVGWVRARVSKKCNLASCSLRLYLRSDTDVVYVHIVLMDYGNVYCVPQGDLMMVPRDLQDIPSKAQQYLLKDVINNDSLDKSLQEE</sequence>
<comment type="caution">
    <text evidence="5">The sequence shown here is derived from an EMBL/GenBank/DDBJ whole genome shotgun (WGS) entry which is preliminary data.</text>
</comment>
<evidence type="ECO:0000256" key="1">
    <source>
        <dbReference type="ARBA" id="ARBA00022723"/>
    </source>
</evidence>
<keyword evidence="1" id="KW-0479">Metal-binding</keyword>
<dbReference type="InterPro" id="IPR001876">
    <property type="entry name" value="Znf_RanBP2"/>
</dbReference>
<evidence type="ECO:0000259" key="4">
    <source>
        <dbReference type="PROSITE" id="PS50304"/>
    </source>
</evidence>
<keyword evidence="3" id="KW-0862">Zinc</keyword>
<dbReference type="Gene3D" id="2.40.50.90">
    <property type="match status" value="1"/>
</dbReference>
<evidence type="ECO:0000256" key="2">
    <source>
        <dbReference type="ARBA" id="ARBA00022771"/>
    </source>
</evidence>
<keyword evidence="6" id="KW-1185">Reference proteome</keyword>
<gene>
    <name evidence="5" type="ORF">OTU49_006059</name>
</gene>
<dbReference type="InterPro" id="IPR035437">
    <property type="entry name" value="SNase_OB-fold_sf"/>
</dbReference>
<evidence type="ECO:0000313" key="5">
    <source>
        <dbReference type="EMBL" id="KAK8734211.1"/>
    </source>
</evidence>
<dbReference type="GO" id="GO:0005737">
    <property type="term" value="C:cytoplasm"/>
    <property type="evidence" value="ECO:0007669"/>
    <property type="project" value="UniProtKB-ARBA"/>
</dbReference>
<dbReference type="PROSITE" id="PS01358">
    <property type="entry name" value="ZF_RANBP2_1"/>
    <property type="match status" value="1"/>
</dbReference>
<organism evidence="5 6">
    <name type="scientific">Cherax quadricarinatus</name>
    <name type="common">Australian red claw crayfish</name>
    <dbReference type="NCBI Taxonomy" id="27406"/>
    <lineage>
        <taxon>Eukaryota</taxon>
        <taxon>Metazoa</taxon>
        <taxon>Ecdysozoa</taxon>
        <taxon>Arthropoda</taxon>
        <taxon>Crustacea</taxon>
        <taxon>Multicrustacea</taxon>
        <taxon>Malacostraca</taxon>
        <taxon>Eumalacostraca</taxon>
        <taxon>Eucarida</taxon>
        <taxon>Decapoda</taxon>
        <taxon>Pleocyemata</taxon>
        <taxon>Astacidea</taxon>
        <taxon>Parastacoidea</taxon>
        <taxon>Parastacidae</taxon>
        <taxon>Cherax</taxon>
    </lineage>
</organism>
<feature type="domain" description="Tudor" evidence="4">
    <location>
        <begin position="146"/>
        <end position="218"/>
    </location>
</feature>
<dbReference type="Proteomes" id="UP001445076">
    <property type="component" value="Unassembled WGS sequence"/>
</dbReference>
<feature type="non-terminal residue" evidence="5">
    <location>
        <position position="1"/>
    </location>
</feature>
<dbReference type="EMBL" id="JARKIK010000051">
    <property type="protein sequence ID" value="KAK8734211.1"/>
    <property type="molecule type" value="Genomic_DNA"/>
</dbReference>
<dbReference type="Gene3D" id="2.30.30.140">
    <property type="match status" value="1"/>
</dbReference>
<protein>
    <recommendedName>
        <fullName evidence="4">Tudor domain-containing protein</fullName>
    </recommendedName>
</protein>
<dbReference type="GO" id="GO:0008270">
    <property type="term" value="F:zinc ion binding"/>
    <property type="evidence" value="ECO:0007669"/>
    <property type="project" value="UniProtKB-KW"/>
</dbReference>
<dbReference type="InterPro" id="IPR002999">
    <property type="entry name" value="Tudor"/>
</dbReference>
<evidence type="ECO:0000313" key="6">
    <source>
        <dbReference type="Proteomes" id="UP001445076"/>
    </source>
</evidence>
<accession>A0AAW0X4W2</accession>